<keyword evidence="1" id="KW-0812">Transmembrane</keyword>
<keyword evidence="1" id="KW-1133">Transmembrane helix</keyword>
<evidence type="ECO:0000313" key="2">
    <source>
        <dbReference type="EMBL" id="MXV51831.1"/>
    </source>
</evidence>
<feature type="transmembrane region" description="Helical" evidence="1">
    <location>
        <begin position="109"/>
        <end position="129"/>
    </location>
</feature>
<name>A0A7K1YBT7_9SPHI</name>
<gene>
    <name evidence="2" type="ORF">GS399_12670</name>
</gene>
<evidence type="ECO:0000256" key="1">
    <source>
        <dbReference type="SAM" id="Phobius"/>
    </source>
</evidence>
<keyword evidence="3" id="KW-1185">Reference proteome</keyword>
<keyword evidence="1" id="KW-0472">Membrane</keyword>
<organism evidence="2 3">
    <name type="scientific">Hufsiella arboris</name>
    <dbReference type="NCBI Taxonomy" id="2695275"/>
    <lineage>
        <taxon>Bacteria</taxon>
        <taxon>Pseudomonadati</taxon>
        <taxon>Bacteroidota</taxon>
        <taxon>Sphingobacteriia</taxon>
        <taxon>Sphingobacteriales</taxon>
        <taxon>Sphingobacteriaceae</taxon>
        <taxon>Hufsiella</taxon>
    </lineage>
</organism>
<feature type="transmembrane region" description="Helical" evidence="1">
    <location>
        <begin position="66"/>
        <end position="89"/>
    </location>
</feature>
<feature type="transmembrane region" description="Helical" evidence="1">
    <location>
        <begin position="23"/>
        <end position="46"/>
    </location>
</feature>
<evidence type="ECO:0008006" key="4">
    <source>
        <dbReference type="Google" id="ProtNLM"/>
    </source>
</evidence>
<proteinExistence type="predicted"/>
<evidence type="ECO:0000313" key="3">
    <source>
        <dbReference type="Proteomes" id="UP000466586"/>
    </source>
</evidence>
<dbReference type="RefSeq" id="WP_160845007.1">
    <property type="nucleotide sequence ID" value="NZ_WVHT01000005.1"/>
</dbReference>
<dbReference type="EMBL" id="WVHT01000005">
    <property type="protein sequence ID" value="MXV51831.1"/>
    <property type="molecule type" value="Genomic_DNA"/>
</dbReference>
<dbReference type="Proteomes" id="UP000466586">
    <property type="component" value="Unassembled WGS sequence"/>
</dbReference>
<comment type="caution">
    <text evidence="2">The sequence shown here is derived from an EMBL/GenBank/DDBJ whole genome shotgun (WGS) entry which is preliminary data.</text>
</comment>
<reference evidence="2 3" key="1">
    <citation type="submission" date="2019-11" db="EMBL/GenBank/DDBJ databases">
        <title>Pedobacter sp. HMF7647 Genome sequencing and assembly.</title>
        <authorList>
            <person name="Kang H."/>
            <person name="Kim H."/>
            <person name="Joh K."/>
        </authorList>
    </citation>
    <scope>NUCLEOTIDE SEQUENCE [LARGE SCALE GENOMIC DNA]</scope>
    <source>
        <strain evidence="2 3">HMF7647</strain>
    </source>
</reference>
<feature type="transmembrane region" description="Helical" evidence="1">
    <location>
        <begin position="182"/>
        <end position="201"/>
    </location>
</feature>
<sequence>MEEKDLYAEISSIRTLMERSTKFISLSGLSGVLAGIYALIGAVIAYNLITINNDFKPFSDPDYGQALLIKLVILALVVLVLAISTGVLLTIRKARAKGENAWNQSSKLLLRNGILPLITGGIFVIILLIKGFIGVIAPGCLIFYGLSLVAASNYTYGDVKWLGIFEIVLGLIAALLPGYGLFFWAAGFGVLHIIYGAVMYFKYDRENSAG</sequence>
<feature type="transmembrane region" description="Helical" evidence="1">
    <location>
        <begin position="159"/>
        <end position="176"/>
    </location>
</feature>
<protein>
    <recommendedName>
        <fullName evidence="4">DUF973 family protein</fullName>
    </recommendedName>
</protein>
<feature type="transmembrane region" description="Helical" evidence="1">
    <location>
        <begin position="135"/>
        <end position="152"/>
    </location>
</feature>
<dbReference type="AlphaFoldDB" id="A0A7K1YBT7"/>
<accession>A0A7K1YBT7</accession>